<gene>
    <name evidence="1" type="ORF">COO91_10047</name>
</gene>
<keyword evidence="1" id="KW-0614">Plasmid</keyword>
<dbReference type="GO" id="GO:0004386">
    <property type="term" value="F:helicase activity"/>
    <property type="evidence" value="ECO:0007669"/>
    <property type="project" value="UniProtKB-KW"/>
</dbReference>
<proteinExistence type="predicted"/>
<organism evidence="1 2">
    <name type="scientific">Nostoc flagelliforme CCNUN1</name>
    <dbReference type="NCBI Taxonomy" id="2038116"/>
    <lineage>
        <taxon>Bacteria</taxon>
        <taxon>Bacillati</taxon>
        <taxon>Cyanobacteriota</taxon>
        <taxon>Cyanophyceae</taxon>
        <taxon>Nostocales</taxon>
        <taxon>Nostocaceae</taxon>
        <taxon>Nostoc</taxon>
    </lineage>
</organism>
<protein>
    <submittedName>
        <fullName evidence="1">Superfamily II DNA or RNA helicase, SNF2 family</fullName>
    </submittedName>
</protein>
<keyword evidence="1" id="KW-0347">Helicase</keyword>
<geneLocation type="plasmid" evidence="2">
    <name>pnfsy07</name>
</geneLocation>
<name>A0A2K8T876_9NOSO</name>
<sequence length="94" mass="10569">MRVCSCIEVYSEGYYGKVDYTFGEKAISALIGHPLVFWEDTPTIRVEIVKGEPELLVKKEKLGRLTLEFSPKLPESQNILHIKETTGGENVLVS</sequence>
<evidence type="ECO:0000313" key="2">
    <source>
        <dbReference type="Proteomes" id="UP000232003"/>
    </source>
</evidence>
<keyword evidence="1" id="KW-0547">Nucleotide-binding</keyword>
<dbReference type="Proteomes" id="UP000232003">
    <property type="component" value="Plasmid pNFSY07"/>
</dbReference>
<evidence type="ECO:0000313" key="1">
    <source>
        <dbReference type="EMBL" id="AUB43850.1"/>
    </source>
</evidence>
<dbReference type="EMBL" id="CP024792">
    <property type="protein sequence ID" value="AUB43850.1"/>
    <property type="molecule type" value="Genomic_DNA"/>
</dbReference>
<keyword evidence="2" id="KW-1185">Reference proteome</keyword>
<dbReference type="AlphaFoldDB" id="A0A2K8T876"/>
<reference evidence="1 2" key="1">
    <citation type="submission" date="2017-11" db="EMBL/GenBank/DDBJ databases">
        <title>Complete genome of a free-living desiccation-tolerant cyanobacterium and its photosynthetic adaptation to extreme terrestrial habitat.</title>
        <authorList>
            <person name="Shang J."/>
        </authorList>
    </citation>
    <scope>NUCLEOTIDE SEQUENCE [LARGE SCALE GENOMIC DNA]</scope>
    <source>
        <strain evidence="1 2">CCNUN1</strain>
        <plasmid evidence="2">pnfsy07</plasmid>
    </source>
</reference>
<keyword evidence="1" id="KW-0378">Hydrolase</keyword>
<keyword evidence="1" id="KW-0067">ATP-binding</keyword>
<dbReference type="KEGG" id="nfl:COO91_10047"/>
<accession>A0A2K8T876</accession>